<dbReference type="SUPFAM" id="SSF53300">
    <property type="entry name" value="vWA-like"/>
    <property type="match status" value="1"/>
</dbReference>
<dbReference type="CDD" id="cd00198">
    <property type="entry name" value="vWFA"/>
    <property type="match status" value="1"/>
</dbReference>
<dbReference type="PATRIC" id="fig|401562.3.peg.217"/>
<evidence type="ECO:0000259" key="1">
    <source>
        <dbReference type="PROSITE" id="PS50234"/>
    </source>
</evidence>
<dbReference type="RefSeq" id="WP_058634048.1">
    <property type="nucleotide sequence ID" value="NZ_LDPZ01000010.1"/>
</dbReference>
<dbReference type="InterPro" id="IPR036465">
    <property type="entry name" value="vWFA_dom_sf"/>
</dbReference>
<accession>A0A175RCI2</accession>
<evidence type="ECO:0000313" key="3">
    <source>
        <dbReference type="Proteomes" id="UP000078272"/>
    </source>
</evidence>
<dbReference type="Proteomes" id="UP000078272">
    <property type="component" value="Unassembled WGS sequence"/>
</dbReference>
<comment type="caution">
    <text evidence="2">The sequence shown here is derived from an EMBL/GenBank/DDBJ whole genome shotgun (WGS) entry which is preliminary data.</text>
</comment>
<reference evidence="2 3" key="1">
    <citation type="journal article" date="2016" name="Front. Microbiol.">
        <title>Genomic Resource of Rice Seed Associated Bacteria.</title>
        <authorList>
            <person name="Midha S."/>
            <person name="Bansal K."/>
            <person name="Sharma S."/>
            <person name="Kumar N."/>
            <person name="Patil P.P."/>
            <person name="Chaudhry V."/>
            <person name="Patil P.B."/>
        </authorList>
    </citation>
    <scope>NUCLEOTIDE SEQUENCE [LARGE SCALE GENOMIC DNA]</scope>
    <source>
        <strain evidence="2 3">NS226</strain>
    </source>
</reference>
<gene>
    <name evidence="2" type="ORF">NS226_04995</name>
</gene>
<name>A0A175RCI2_9HYPH</name>
<dbReference type="InterPro" id="IPR002035">
    <property type="entry name" value="VWF_A"/>
</dbReference>
<dbReference type="Pfam" id="PF13519">
    <property type="entry name" value="VWA_2"/>
    <property type="match status" value="1"/>
</dbReference>
<sequence>MKRGCLIELRRNRKGSMAIVFALALIPLLGFVGLATDYAKSLLVKRRLELAIDSAALASVKRTVDLLNDGQTSQSSAIQQGEAEGKAYMAAQSQRLMDTDLSAVNVKVTIEGSTITSQTGYAADVPTAFAQLFGVKTFQIAGNSGASMTLSPYVNVHVLVDISQSMGIGATDEDQKIIRNMKVRRWGNQPGPNGCAFGCHIAQAEFQSNDPRYPFLNTYDMAHEAGAKMRIDVVRNAVQKLSANLLSRSDKRYQVAIHTFHSTFATLQPLTGNGAVAAAAISKLDTSTTGGGTNAHIAFQKLSSVIKTPGDGMTQDKAKAIVILMTDGTEDNQTMLPLDWRDYKDPNFVYFDPGAADDGGRVQSFDPKICKALKDSSIQIIALNTKYIVPAQDWNVKFQAIKDWLHIYIDNNMASCVSSTNDYYDASSPEEIDNAITQITSSISKPLALTR</sequence>
<dbReference type="InterPro" id="IPR028087">
    <property type="entry name" value="Tad_N"/>
</dbReference>
<organism evidence="2 3">
    <name type="scientific">Aureimonas ureilytica</name>
    <dbReference type="NCBI Taxonomy" id="401562"/>
    <lineage>
        <taxon>Bacteria</taxon>
        <taxon>Pseudomonadati</taxon>
        <taxon>Pseudomonadota</taxon>
        <taxon>Alphaproteobacteria</taxon>
        <taxon>Hyphomicrobiales</taxon>
        <taxon>Aurantimonadaceae</taxon>
        <taxon>Aureimonas</taxon>
    </lineage>
</organism>
<dbReference type="EMBL" id="LDPZ01000010">
    <property type="protein sequence ID" value="KTQ97299.1"/>
    <property type="molecule type" value="Genomic_DNA"/>
</dbReference>
<feature type="domain" description="VWFA" evidence="1">
    <location>
        <begin position="214"/>
        <end position="439"/>
    </location>
</feature>
<proteinExistence type="predicted"/>
<dbReference type="Gene3D" id="3.40.50.410">
    <property type="entry name" value="von Willebrand factor, type A domain"/>
    <property type="match status" value="1"/>
</dbReference>
<dbReference type="OrthoDB" id="7522752at2"/>
<dbReference type="AlphaFoldDB" id="A0A175RCI2"/>
<dbReference type="Pfam" id="PF13400">
    <property type="entry name" value="Tad"/>
    <property type="match status" value="1"/>
</dbReference>
<evidence type="ECO:0000313" key="2">
    <source>
        <dbReference type="EMBL" id="KTQ97299.1"/>
    </source>
</evidence>
<protein>
    <recommendedName>
        <fullName evidence="1">VWFA domain-containing protein</fullName>
    </recommendedName>
</protein>
<dbReference type="PROSITE" id="PS50234">
    <property type="entry name" value="VWFA"/>
    <property type="match status" value="1"/>
</dbReference>